<organism evidence="3 4">
    <name type="scientific">Arachis hypogaea</name>
    <name type="common">Peanut</name>
    <dbReference type="NCBI Taxonomy" id="3818"/>
    <lineage>
        <taxon>Eukaryota</taxon>
        <taxon>Viridiplantae</taxon>
        <taxon>Streptophyta</taxon>
        <taxon>Embryophyta</taxon>
        <taxon>Tracheophyta</taxon>
        <taxon>Spermatophyta</taxon>
        <taxon>Magnoliopsida</taxon>
        <taxon>eudicotyledons</taxon>
        <taxon>Gunneridae</taxon>
        <taxon>Pentapetalae</taxon>
        <taxon>rosids</taxon>
        <taxon>fabids</taxon>
        <taxon>Fabales</taxon>
        <taxon>Fabaceae</taxon>
        <taxon>Papilionoideae</taxon>
        <taxon>50 kb inversion clade</taxon>
        <taxon>dalbergioids sensu lato</taxon>
        <taxon>Dalbergieae</taxon>
        <taxon>Pterocarpus clade</taxon>
        <taxon>Arachis</taxon>
    </lineage>
</organism>
<dbReference type="Pfam" id="PF03004">
    <property type="entry name" value="Transposase_24"/>
    <property type="match status" value="1"/>
</dbReference>
<reference evidence="3 4" key="1">
    <citation type="submission" date="2019-01" db="EMBL/GenBank/DDBJ databases">
        <title>Sequencing of cultivated peanut Arachis hypogaea provides insights into genome evolution and oil improvement.</title>
        <authorList>
            <person name="Chen X."/>
        </authorList>
    </citation>
    <scope>NUCLEOTIDE SEQUENCE [LARGE SCALE GENOMIC DNA]</scope>
    <source>
        <strain evidence="4">cv. Fuhuasheng</strain>
        <tissue evidence="3">Leaves</tissue>
    </source>
</reference>
<sequence>MSDIRKGGDHLTWWIRPAIKKKLEAYFNNDKGFKCHRLTNVTNRASSRSSKYMGRSATFMKTKSRLSKLLDREATLTETFKYIHTLKANKKRFADEQSMTHHEDYTKRLEATNQQSQPPSGNNEVDSETSVVDPDRVWHEIAFEPHKNRCFGLGLFFISGLRSSALVASFAFASATSPANPQEVVDLREEELHQQVEQSEQRYNNLLARLREQIEAYNQQIRIGGSGVGGSSTTGSSSNAVGGVPTSAPTSPPQQGITMTTKTITGFYRG</sequence>
<name>A0A445AYZ8_ARAHY</name>
<gene>
    <name evidence="3" type="ORF">Ahy_B01g056526</name>
</gene>
<comment type="caution">
    <text evidence="3">The sequence shown here is derived from an EMBL/GenBank/DDBJ whole genome shotgun (WGS) entry which is preliminary data.</text>
</comment>
<dbReference type="Proteomes" id="UP000289738">
    <property type="component" value="Chromosome B01"/>
</dbReference>
<dbReference type="InterPro" id="IPR004252">
    <property type="entry name" value="Probable_transposase_24"/>
</dbReference>
<feature type="region of interest" description="Disordered" evidence="2">
    <location>
        <begin position="111"/>
        <end position="131"/>
    </location>
</feature>
<protein>
    <submittedName>
        <fullName evidence="3">Uncharacterized protein</fullName>
    </submittedName>
</protein>
<dbReference type="EMBL" id="SDMP01000011">
    <property type="protein sequence ID" value="RYR31665.1"/>
    <property type="molecule type" value="Genomic_DNA"/>
</dbReference>
<feature type="compositionally biased region" description="Polar residues" evidence="2">
    <location>
        <begin position="111"/>
        <end position="130"/>
    </location>
</feature>
<evidence type="ECO:0000256" key="2">
    <source>
        <dbReference type="SAM" id="MobiDB-lite"/>
    </source>
</evidence>
<keyword evidence="4" id="KW-1185">Reference proteome</keyword>
<feature type="region of interest" description="Disordered" evidence="2">
    <location>
        <begin position="225"/>
        <end position="258"/>
    </location>
</feature>
<evidence type="ECO:0000313" key="4">
    <source>
        <dbReference type="Proteomes" id="UP000289738"/>
    </source>
</evidence>
<evidence type="ECO:0000313" key="3">
    <source>
        <dbReference type="EMBL" id="RYR31665.1"/>
    </source>
</evidence>
<feature type="coiled-coil region" evidence="1">
    <location>
        <begin position="189"/>
        <end position="220"/>
    </location>
</feature>
<keyword evidence="1" id="KW-0175">Coiled coil</keyword>
<accession>A0A445AYZ8</accession>
<feature type="compositionally biased region" description="Low complexity" evidence="2">
    <location>
        <begin position="233"/>
        <end position="244"/>
    </location>
</feature>
<evidence type="ECO:0000256" key="1">
    <source>
        <dbReference type="SAM" id="Coils"/>
    </source>
</evidence>
<feature type="compositionally biased region" description="Polar residues" evidence="2">
    <location>
        <begin position="247"/>
        <end position="258"/>
    </location>
</feature>
<proteinExistence type="predicted"/>
<dbReference type="AlphaFoldDB" id="A0A445AYZ8"/>